<dbReference type="InterPro" id="IPR023646">
    <property type="entry name" value="Prisomal_replication_PriB"/>
</dbReference>
<comment type="function">
    <text evidence="4">Involved in the restart of stalled replication forks, which reloads the replicative helicase on sites other than the origin of replication; the PriA-PriB pathway is the major replication restart pathway. During primosome assembly it facilitates complex formation between PriA and DnaT on DNA; stabilizes PriA on DNA. Stimulates the DNA unwinding activity of PriA helicase.</text>
</comment>
<gene>
    <name evidence="4 5" type="primary">priB</name>
    <name evidence="5" type="ORF">NMK_0505</name>
</gene>
<dbReference type="PIRSF" id="PIRSF003135">
    <property type="entry name" value="Primosomal_n"/>
    <property type="match status" value="1"/>
</dbReference>
<keyword evidence="2 4" id="KW-0235">DNA replication</keyword>
<evidence type="ECO:0000256" key="1">
    <source>
        <dbReference type="ARBA" id="ARBA00022515"/>
    </source>
</evidence>
<keyword evidence="6" id="KW-1185">Reference proteome</keyword>
<dbReference type="GO" id="GO:1990077">
    <property type="term" value="C:primosome complex"/>
    <property type="evidence" value="ECO:0007669"/>
    <property type="project" value="UniProtKB-UniRule"/>
</dbReference>
<accession>A0A2R5F5Q4</accession>
<dbReference type="SUPFAM" id="SSF50249">
    <property type="entry name" value="Nucleic acid-binding proteins"/>
    <property type="match status" value="1"/>
</dbReference>
<dbReference type="OrthoDB" id="9180733at2"/>
<reference evidence="5 6" key="1">
    <citation type="journal article" date="2018" name="Environ. Microbiol.">
        <title>Isolation and genomic characterization of Novimethylophilus kurashikiensis gen. nov. sp. nov., a new lanthanide-dependent methylotrophic species of Methylophilaceae.</title>
        <authorList>
            <person name="Lv H."/>
            <person name="Sahin N."/>
            <person name="Tani A."/>
        </authorList>
    </citation>
    <scope>NUCLEOTIDE SEQUENCE [LARGE SCALE GENOMIC DNA]</scope>
    <source>
        <strain evidence="5 6">La2-4</strain>
    </source>
</reference>
<dbReference type="EMBL" id="BDOQ01000002">
    <property type="protein sequence ID" value="GBG12968.1"/>
    <property type="molecule type" value="Genomic_DNA"/>
</dbReference>
<dbReference type="GO" id="GO:0006269">
    <property type="term" value="P:DNA replication, synthesis of primer"/>
    <property type="evidence" value="ECO:0007669"/>
    <property type="project" value="UniProtKB-KW"/>
</dbReference>
<keyword evidence="3 4" id="KW-0238">DNA-binding</keyword>
<dbReference type="GO" id="GO:0003697">
    <property type="term" value="F:single-stranded DNA binding"/>
    <property type="evidence" value="ECO:0007669"/>
    <property type="project" value="UniProtKB-UniRule"/>
</dbReference>
<dbReference type="NCBIfam" id="TIGR04418">
    <property type="entry name" value="PriB_gamma"/>
    <property type="match status" value="1"/>
</dbReference>
<dbReference type="RefSeq" id="WP_109014184.1">
    <property type="nucleotide sequence ID" value="NZ_BDOQ01000002.1"/>
</dbReference>
<dbReference type="InterPro" id="IPR012340">
    <property type="entry name" value="NA-bd_OB-fold"/>
</dbReference>
<proteinExistence type="inferred from homology"/>
<name>A0A2R5F5Q4_9PROT</name>
<sequence>MSCNRLELSGEVVALEVLRHTPAGIPVLSLTIRHASIQIEAGMKRQAECEVPAMAMGELTKKAQTLNLGDKVKVAGFLVRKSLKNDRLVLHLNELETE</sequence>
<comment type="similarity">
    <text evidence="4">Belongs to the PriB family.</text>
</comment>
<comment type="subunit">
    <text evidence="4">Homodimer. Interacts with PriA and DnaT. Component of the replication restart primosome. Primosome assembly occurs via a 'hand-off' mechanism. PriA binds to replication forks, subsequently PriB then DnaT bind; DnaT then displaces ssDNA to generate the helicase loading substrate.</text>
</comment>
<evidence type="ECO:0000313" key="5">
    <source>
        <dbReference type="EMBL" id="GBG12968.1"/>
    </source>
</evidence>
<dbReference type="Proteomes" id="UP000245081">
    <property type="component" value="Unassembled WGS sequence"/>
</dbReference>
<keyword evidence="1 4" id="KW-0639">Primosome</keyword>
<organism evidence="5 6">
    <name type="scientific">Novimethylophilus kurashikiensis</name>
    <dbReference type="NCBI Taxonomy" id="1825523"/>
    <lineage>
        <taxon>Bacteria</taxon>
        <taxon>Pseudomonadati</taxon>
        <taxon>Pseudomonadota</taxon>
        <taxon>Betaproteobacteria</taxon>
        <taxon>Nitrosomonadales</taxon>
        <taxon>Methylophilaceae</taxon>
        <taxon>Novimethylophilus</taxon>
    </lineage>
</organism>
<dbReference type="PROSITE" id="PS50935">
    <property type="entry name" value="SSB"/>
    <property type="match status" value="1"/>
</dbReference>
<comment type="caution">
    <text evidence="5">The sequence shown here is derived from an EMBL/GenBank/DDBJ whole genome shotgun (WGS) entry which is preliminary data.</text>
</comment>
<dbReference type="Pfam" id="PF22657">
    <property type="entry name" value="SSB_1"/>
    <property type="match status" value="1"/>
</dbReference>
<evidence type="ECO:0000313" key="6">
    <source>
        <dbReference type="Proteomes" id="UP000245081"/>
    </source>
</evidence>
<dbReference type="InterPro" id="IPR000424">
    <property type="entry name" value="Primosome_PriB/ssb"/>
</dbReference>
<dbReference type="AlphaFoldDB" id="A0A2R5F5Q4"/>
<evidence type="ECO:0000256" key="2">
    <source>
        <dbReference type="ARBA" id="ARBA00022705"/>
    </source>
</evidence>
<evidence type="ECO:0000256" key="3">
    <source>
        <dbReference type="ARBA" id="ARBA00023125"/>
    </source>
</evidence>
<evidence type="ECO:0000256" key="4">
    <source>
        <dbReference type="HAMAP-Rule" id="MF_00720"/>
    </source>
</evidence>
<dbReference type="Gene3D" id="2.40.50.140">
    <property type="entry name" value="Nucleic acid-binding proteins"/>
    <property type="match status" value="1"/>
</dbReference>
<protein>
    <recommendedName>
        <fullName evidence="4">Replication restart protein PriB</fullName>
    </recommendedName>
</protein>
<dbReference type="HAMAP" id="MF_00720">
    <property type="entry name" value="PriB"/>
    <property type="match status" value="1"/>
</dbReference>